<dbReference type="Proteomes" id="UP000704068">
    <property type="component" value="Unassembled WGS sequence"/>
</dbReference>
<dbReference type="SUPFAM" id="SSF53955">
    <property type="entry name" value="Lysozyme-like"/>
    <property type="match status" value="1"/>
</dbReference>
<dbReference type="Pfam" id="PF01464">
    <property type="entry name" value="SLT"/>
    <property type="match status" value="1"/>
</dbReference>
<sequence length="411" mass="45990">MRQRFLYLLIILSVLIGCNTNKQKKGNSLFTHISNTKDNNAHYDLNQILDAGELIIGTISGPTTYFDYNGQGLGIQYALAQNFAQSQGVRLRVELAKNEQQLVQLLKNKDIDIAVYQLKKSFIQSQQLTSAGAQEEKVSTSWAVNKSSEDLAQALNDWYSAGVALKIQKEETKRFETRNTVIRKMRAPYLSREKGIISVYDHEFRAASAITGWDWRLIAAQCYQESGFDPNATSYAGAKGLMQIMPRTAIHLGVSNVNDPKENVAAAARYIRELSGKFSGIRDSGERIKFVLAAYNGGVGHIQDAQALARKYGKNPHLWDDVSFYVRNLTQPLYYRDPVVSYGYMIGSETYGYVDAILSRWRAYGGNPGVGTMAGYTDYAVSGNRPRKSNRFTKGTKIYGPDDLEFNGLKE</sequence>
<dbReference type="PROSITE" id="PS51257">
    <property type="entry name" value="PROKAR_LIPOPROTEIN"/>
    <property type="match status" value="1"/>
</dbReference>
<dbReference type="AlphaFoldDB" id="A0A929RVQ5"/>
<dbReference type="SUPFAM" id="SSF53850">
    <property type="entry name" value="Periplasmic binding protein-like II"/>
    <property type="match status" value="1"/>
</dbReference>
<comment type="caution">
    <text evidence="3">The sequence shown here is derived from an EMBL/GenBank/DDBJ whole genome shotgun (WGS) entry which is preliminary data.</text>
</comment>
<dbReference type="PANTHER" id="PTHR37423:SF2">
    <property type="entry name" value="MEMBRANE-BOUND LYTIC MUREIN TRANSGLYCOSYLASE C"/>
    <property type="match status" value="1"/>
</dbReference>
<dbReference type="InterPro" id="IPR023346">
    <property type="entry name" value="Lysozyme-like_dom_sf"/>
</dbReference>
<dbReference type="Gene3D" id="1.10.530.10">
    <property type="match status" value="1"/>
</dbReference>
<reference evidence="3" key="1">
    <citation type="submission" date="2020-04" db="EMBL/GenBank/DDBJ databases">
        <title>Deep metagenomics examines the oral microbiome during advanced dental caries in children, revealing novel taxa and co-occurrences with host molecules.</title>
        <authorList>
            <person name="Baker J.L."/>
            <person name="Morton J.T."/>
            <person name="Dinis M."/>
            <person name="Alvarez R."/>
            <person name="Tran N.C."/>
            <person name="Knight R."/>
            <person name="Edlund A."/>
        </authorList>
    </citation>
    <scope>NUCLEOTIDE SEQUENCE</scope>
    <source>
        <strain evidence="3">JCVI_34_bin.1</strain>
    </source>
</reference>
<comment type="similarity">
    <text evidence="1">Belongs to the transglycosylase Slt family.</text>
</comment>
<gene>
    <name evidence="3" type="ORF">HXK21_03740</name>
</gene>
<protein>
    <submittedName>
        <fullName evidence="3">Transglycosylase SLT domain-containing protein</fullName>
    </submittedName>
</protein>
<evidence type="ECO:0000256" key="1">
    <source>
        <dbReference type="ARBA" id="ARBA00007734"/>
    </source>
</evidence>
<organism evidence="3 4">
    <name type="scientific">Alloprevotella tannerae</name>
    <dbReference type="NCBI Taxonomy" id="76122"/>
    <lineage>
        <taxon>Bacteria</taxon>
        <taxon>Pseudomonadati</taxon>
        <taxon>Bacteroidota</taxon>
        <taxon>Bacteroidia</taxon>
        <taxon>Bacteroidales</taxon>
        <taxon>Prevotellaceae</taxon>
        <taxon>Alloprevotella</taxon>
    </lineage>
</organism>
<accession>A0A929RVQ5</accession>
<dbReference type="CDD" id="cd13403">
    <property type="entry name" value="MLTF-like"/>
    <property type="match status" value="1"/>
</dbReference>
<evidence type="ECO:0000313" key="4">
    <source>
        <dbReference type="Proteomes" id="UP000704068"/>
    </source>
</evidence>
<dbReference type="InterPro" id="IPR008258">
    <property type="entry name" value="Transglycosylase_SLT_dom_1"/>
</dbReference>
<name>A0A929RVQ5_9BACT</name>
<dbReference type="Gene3D" id="3.40.190.10">
    <property type="entry name" value="Periplasmic binding protein-like II"/>
    <property type="match status" value="1"/>
</dbReference>
<evidence type="ECO:0000313" key="3">
    <source>
        <dbReference type="EMBL" id="MBF0970143.1"/>
    </source>
</evidence>
<evidence type="ECO:0000259" key="2">
    <source>
        <dbReference type="Pfam" id="PF01464"/>
    </source>
</evidence>
<dbReference type="RefSeq" id="WP_303763367.1">
    <property type="nucleotide sequence ID" value="NZ_JABZGR010000007.1"/>
</dbReference>
<feature type="domain" description="Transglycosylase SLT" evidence="2">
    <location>
        <begin position="204"/>
        <end position="315"/>
    </location>
</feature>
<proteinExistence type="inferred from homology"/>
<dbReference type="EMBL" id="JABZGR010000007">
    <property type="protein sequence ID" value="MBF0970143.1"/>
    <property type="molecule type" value="Genomic_DNA"/>
</dbReference>
<dbReference type="PANTHER" id="PTHR37423">
    <property type="entry name" value="SOLUBLE LYTIC MUREIN TRANSGLYCOSYLASE-RELATED"/>
    <property type="match status" value="1"/>
</dbReference>